<dbReference type="InterPro" id="IPR012677">
    <property type="entry name" value="Nucleotide-bd_a/b_plait_sf"/>
</dbReference>
<dbReference type="GO" id="GO:0003729">
    <property type="term" value="F:mRNA binding"/>
    <property type="evidence" value="ECO:0007669"/>
    <property type="project" value="UniProtKB-ARBA"/>
</dbReference>
<feature type="transmembrane region" description="Helical" evidence="4">
    <location>
        <begin position="278"/>
        <end position="296"/>
    </location>
</feature>
<feature type="transmembrane region" description="Helical" evidence="4">
    <location>
        <begin position="205"/>
        <end position="225"/>
    </location>
</feature>
<evidence type="ECO:0000259" key="5">
    <source>
        <dbReference type="PROSITE" id="PS50102"/>
    </source>
</evidence>
<dbReference type="GO" id="GO:0009967">
    <property type="term" value="P:positive regulation of signal transduction"/>
    <property type="evidence" value="ECO:0007669"/>
    <property type="project" value="UniProtKB-ARBA"/>
</dbReference>
<evidence type="ECO:0000256" key="3">
    <source>
        <dbReference type="PROSITE-ProRule" id="PRU00176"/>
    </source>
</evidence>
<sequence length="343" mass="37735">MVGDGGQIQQIQNIASTTYGMTTTTTTSTNQAQTNLIVNYLPQTLSDQEFYQLFNNVGAVTSARIIRDKQSGYSFGYGFVDYVKPEDADKAIQQLNGHPIQHKTIKVAFSKPAGADSKNINLYVAGLNPDTSEESLKQRFSSYGTIIQTRVLKDKNTNLCSGIGFVLFNTKDEAMAAIKALNGAVFSQASTSPLVVKFAKTDHQIAGFICLLLATVYPVACVLAMRKLHSGLYLYFQFHIIVVTTTAALVLGVGTTLGEAEGRIVYVYGIGPYTDENALWHLFFNFGTIVRVNVIYDQSTWCKLFAFSTMLNFEILQLVVAEMNRLGIRVKSVSLKLGKQHNS</sequence>
<dbReference type="AlphaFoldDB" id="F6R2J6"/>
<dbReference type="EMBL" id="EAAA01001772">
    <property type="status" value="NOT_ANNOTATED_CDS"/>
    <property type="molecule type" value="Genomic_DNA"/>
</dbReference>
<dbReference type="Proteomes" id="UP000008144">
    <property type="component" value="Chromosome 3"/>
</dbReference>
<dbReference type="InterPro" id="IPR000504">
    <property type="entry name" value="RRM_dom"/>
</dbReference>
<keyword evidence="1" id="KW-0677">Repeat</keyword>
<feature type="transmembrane region" description="Helical" evidence="4">
    <location>
        <begin position="232"/>
        <end position="258"/>
    </location>
</feature>
<keyword evidence="4" id="KW-0812">Transmembrane</keyword>
<reference evidence="6" key="3">
    <citation type="submission" date="2025-08" db="UniProtKB">
        <authorList>
            <consortium name="Ensembl"/>
        </authorList>
    </citation>
    <scope>IDENTIFICATION</scope>
</reference>
<feature type="domain" description="RRM" evidence="5">
    <location>
        <begin position="34"/>
        <end position="112"/>
    </location>
</feature>
<organism evidence="6 7">
    <name type="scientific">Ciona intestinalis</name>
    <name type="common">Transparent sea squirt</name>
    <name type="synonym">Ascidia intestinalis</name>
    <dbReference type="NCBI Taxonomy" id="7719"/>
    <lineage>
        <taxon>Eukaryota</taxon>
        <taxon>Metazoa</taxon>
        <taxon>Chordata</taxon>
        <taxon>Tunicata</taxon>
        <taxon>Ascidiacea</taxon>
        <taxon>Phlebobranchia</taxon>
        <taxon>Cionidae</taxon>
        <taxon>Ciona</taxon>
    </lineage>
</organism>
<feature type="domain" description="RRM" evidence="5">
    <location>
        <begin position="263"/>
        <end position="340"/>
    </location>
</feature>
<dbReference type="Ensembl" id="ENSCINT00000018373.3">
    <property type="protein sequence ID" value="ENSCINP00000018373.3"/>
    <property type="gene ID" value="ENSCING00000009052.3"/>
</dbReference>
<keyword evidence="4" id="KW-0472">Membrane</keyword>
<dbReference type="EMBL" id="EAAA01001771">
    <property type="status" value="NOT_ANNOTATED_CDS"/>
    <property type="molecule type" value="Genomic_DNA"/>
</dbReference>
<evidence type="ECO:0000313" key="6">
    <source>
        <dbReference type="Ensembl" id="ENSCINP00000018373.3"/>
    </source>
</evidence>
<dbReference type="SUPFAM" id="SSF54928">
    <property type="entry name" value="RNA-binding domain, RBD"/>
    <property type="match status" value="2"/>
</dbReference>
<reference evidence="6" key="2">
    <citation type="journal article" date="2008" name="Genome Biol.">
        <title>Improved genome assembly and evidence-based global gene model set for the chordate Ciona intestinalis: new insight into intron and operon populations.</title>
        <authorList>
            <person name="Satou Y."/>
            <person name="Mineta K."/>
            <person name="Ogasawara M."/>
            <person name="Sasakura Y."/>
            <person name="Shoguchi E."/>
            <person name="Ueno K."/>
            <person name="Yamada L."/>
            <person name="Matsumoto J."/>
            <person name="Wasserscheid J."/>
            <person name="Dewar K."/>
            <person name="Wiley G.B."/>
            <person name="Macmil S.L."/>
            <person name="Roe B.A."/>
            <person name="Zeller R.W."/>
            <person name="Hastings K.E."/>
            <person name="Lemaire P."/>
            <person name="Lindquist E."/>
            <person name="Endo T."/>
            <person name="Hotta K."/>
            <person name="Inaba K."/>
        </authorList>
    </citation>
    <scope>NUCLEOTIDE SEQUENCE [LARGE SCALE GENOMIC DNA]</scope>
    <source>
        <strain evidence="6">wild type</strain>
    </source>
</reference>
<keyword evidence="7" id="KW-1185">Reference proteome</keyword>
<evidence type="ECO:0000256" key="2">
    <source>
        <dbReference type="ARBA" id="ARBA00022884"/>
    </source>
</evidence>
<dbReference type="GO" id="GO:1990904">
    <property type="term" value="C:ribonucleoprotein complex"/>
    <property type="evidence" value="ECO:0007669"/>
    <property type="project" value="InterPro"/>
</dbReference>
<dbReference type="SMART" id="SM00360">
    <property type="entry name" value="RRM"/>
    <property type="match status" value="3"/>
</dbReference>
<dbReference type="PRINTS" id="PR00961">
    <property type="entry name" value="HUDSXLRNA"/>
</dbReference>
<dbReference type="HOGENOM" id="CLU_026186_2_2_1"/>
<dbReference type="GO" id="GO:0010629">
    <property type="term" value="P:negative regulation of gene expression"/>
    <property type="evidence" value="ECO:0007669"/>
    <property type="project" value="UniProtKB-ARBA"/>
</dbReference>
<evidence type="ECO:0000313" key="7">
    <source>
        <dbReference type="Proteomes" id="UP000008144"/>
    </source>
</evidence>
<reference evidence="7" key="1">
    <citation type="journal article" date="2002" name="Science">
        <title>The draft genome of Ciona intestinalis: insights into chordate and vertebrate origins.</title>
        <authorList>
            <person name="Dehal P."/>
            <person name="Satou Y."/>
            <person name="Campbell R.K."/>
            <person name="Chapman J."/>
            <person name="Degnan B."/>
            <person name="De Tomaso A."/>
            <person name="Davidson B."/>
            <person name="Di Gregorio A."/>
            <person name="Gelpke M."/>
            <person name="Goodstein D.M."/>
            <person name="Harafuji N."/>
            <person name="Hastings K.E."/>
            <person name="Ho I."/>
            <person name="Hotta K."/>
            <person name="Huang W."/>
            <person name="Kawashima T."/>
            <person name="Lemaire P."/>
            <person name="Martinez D."/>
            <person name="Meinertzhagen I.A."/>
            <person name="Necula S."/>
            <person name="Nonaka M."/>
            <person name="Putnam N."/>
            <person name="Rash S."/>
            <person name="Saiga H."/>
            <person name="Satake M."/>
            <person name="Terry A."/>
            <person name="Yamada L."/>
            <person name="Wang H.G."/>
            <person name="Awazu S."/>
            <person name="Azumi K."/>
            <person name="Boore J."/>
            <person name="Branno M."/>
            <person name="Chin-Bow S."/>
            <person name="DeSantis R."/>
            <person name="Doyle S."/>
            <person name="Francino P."/>
            <person name="Keys D.N."/>
            <person name="Haga S."/>
            <person name="Hayashi H."/>
            <person name="Hino K."/>
            <person name="Imai K.S."/>
            <person name="Inaba K."/>
            <person name="Kano S."/>
            <person name="Kobayashi K."/>
            <person name="Kobayashi M."/>
            <person name="Lee B.I."/>
            <person name="Makabe K.W."/>
            <person name="Manohar C."/>
            <person name="Matassi G."/>
            <person name="Medina M."/>
            <person name="Mochizuki Y."/>
            <person name="Mount S."/>
            <person name="Morishita T."/>
            <person name="Miura S."/>
            <person name="Nakayama A."/>
            <person name="Nishizaka S."/>
            <person name="Nomoto H."/>
            <person name="Ohta F."/>
            <person name="Oishi K."/>
            <person name="Rigoutsos I."/>
            <person name="Sano M."/>
            <person name="Sasaki A."/>
            <person name="Sasakura Y."/>
            <person name="Shoguchi E."/>
            <person name="Shin-i T."/>
            <person name="Spagnuolo A."/>
            <person name="Stainier D."/>
            <person name="Suzuki M.M."/>
            <person name="Tassy O."/>
            <person name="Takatori N."/>
            <person name="Tokuoka M."/>
            <person name="Yagi K."/>
            <person name="Yoshizaki F."/>
            <person name="Wada S."/>
            <person name="Zhang C."/>
            <person name="Hyatt P.D."/>
            <person name="Larimer F."/>
            <person name="Detter C."/>
            <person name="Doggett N."/>
            <person name="Glavina T."/>
            <person name="Hawkins T."/>
            <person name="Richardson P."/>
            <person name="Lucas S."/>
            <person name="Kohara Y."/>
            <person name="Levine M."/>
            <person name="Satoh N."/>
            <person name="Rokhsar D.S."/>
        </authorList>
    </citation>
    <scope>NUCLEOTIDE SEQUENCE [LARGE SCALE GENOMIC DNA]</scope>
</reference>
<dbReference type="Gene3D" id="3.30.70.330">
    <property type="match status" value="3"/>
</dbReference>
<dbReference type="GO" id="GO:0005737">
    <property type="term" value="C:cytoplasm"/>
    <property type="evidence" value="ECO:0007669"/>
    <property type="project" value="UniProtKB-ARBA"/>
</dbReference>
<protein>
    <recommendedName>
        <fullName evidence="5">RRM domain-containing protein</fullName>
    </recommendedName>
</protein>
<dbReference type="InterPro" id="IPR002343">
    <property type="entry name" value="Hud_Sxl_RNA"/>
</dbReference>
<dbReference type="PANTHER" id="PTHR15241:SF304">
    <property type="entry name" value="RRM DOMAIN-CONTAINING PROTEIN"/>
    <property type="match status" value="1"/>
</dbReference>
<proteinExistence type="predicted"/>
<dbReference type="GeneTree" id="ENSGT00940000157399"/>
<evidence type="ECO:0000256" key="1">
    <source>
        <dbReference type="ARBA" id="ARBA00022737"/>
    </source>
</evidence>
<dbReference type="FunFam" id="3.30.70.330:FF:000383">
    <property type="entry name" value="Sex lethal, isoform D"/>
    <property type="match status" value="1"/>
</dbReference>
<name>F6R2J6_CIOIN</name>
<dbReference type="PANTHER" id="PTHR15241">
    <property type="entry name" value="TRANSFORMER-2-RELATED"/>
    <property type="match status" value="1"/>
</dbReference>
<keyword evidence="2 3" id="KW-0694">RNA-binding</keyword>
<dbReference type="PROSITE" id="PS50102">
    <property type="entry name" value="RRM"/>
    <property type="match status" value="3"/>
</dbReference>
<dbReference type="Pfam" id="PF00076">
    <property type="entry name" value="RRM_1"/>
    <property type="match status" value="3"/>
</dbReference>
<feature type="domain" description="RRM" evidence="5">
    <location>
        <begin position="120"/>
        <end position="201"/>
    </location>
</feature>
<dbReference type="InParanoid" id="F6R2J6"/>
<dbReference type="InterPro" id="IPR035979">
    <property type="entry name" value="RBD_domain_sf"/>
</dbReference>
<keyword evidence="4" id="KW-1133">Transmembrane helix</keyword>
<reference evidence="6" key="4">
    <citation type="submission" date="2025-09" db="UniProtKB">
        <authorList>
            <consortium name="Ensembl"/>
        </authorList>
    </citation>
    <scope>IDENTIFICATION</scope>
</reference>
<dbReference type="STRING" id="7719.ENSCINP00000018373"/>
<evidence type="ECO:0000256" key="4">
    <source>
        <dbReference type="SAM" id="Phobius"/>
    </source>
</evidence>
<accession>F6R2J6</accession>